<name>A0A224YFC1_9ACAR</name>
<evidence type="ECO:0000313" key="1">
    <source>
        <dbReference type="EMBL" id="MAA12893.1"/>
    </source>
</evidence>
<protein>
    <submittedName>
        <fullName evidence="1">Uncharacterized protein</fullName>
    </submittedName>
</protein>
<proteinExistence type="predicted"/>
<dbReference type="EMBL" id="GFPF01001747">
    <property type="protein sequence ID" value="MAA12893.1"/>
    <property type="molecule type" value="Transcribed_RNA"/>
</dbReference>
<dbReference type="AlphaFoldDB" id="A0A224YFC1"/>
<accession>A0A224YFC1</accession>
<reference evidence="1" key="1">
    <citation type="journal article" date="2017" name="Parasit. Vectors">
        <title>Sialotranscriptomics of Rhipicephalus zambeziensis reveals intricate expression profiles of secretory proteins and suggests tight temporal transcriptional regulation during blood-feeding.</title>
        <authorList>
            <person name="de Castro M.H."/>
            <person name="de Klerk D."/>
            <person name="Pienaar R."/>
            <person name="Rees D.J.G."/>
            <person name="Mans B.J."/>
        </authorList>
    </citation>
    <scope>NUCLEOTIDE SEQUENCE</scope>
    <source>
        <tissue evidence="1">Salivary glands</tissue>
    </source>
</reference>
<organism evidence="1">
    <name type="scientific">Rhipicephalus zambeziensis</name>
    <dbReference type="NCBI Taxonomy" id="60191"/>
    <lineage>
        <taxon>Eukaryota</taxon>
        <taxon>Metazoa</taxon>
        <taxon>Ecdysozoa</taxon>
        <taxon>Arthropoda</taxon>
        <taxon>Chelicerata</taxon>
        <taxon>Arachnida</taxon>
        <taxon>Acari</taxon>
        <taxon>Parasitiformes</taxon>
        <taxon>Ixodida</taxon>
        <taxon>Ixodoidea</taxon>
        <taxon>Ixodidae</taxon>
        <taxon>Rhipicephalinae</taxon>
        <taxon>Rhipicephalus</taxon>
        <taxon>Rhipicephalus</taxon>
    </lineage>
</organism>
<sequence>MHKHFYAPLRKLLLLLNRPQRLLGHLTFDAPKWHIVKKCILVAVKFCIRKPQAYLVKNHQTKRDCTSNEKDFVQCWRNLWQKEWLQLQCPYTTNVCCPSRLLKPEQVPINAKLR</sequence>